<dbReference type="PANTHER" id="PTHR43047">
    <property type="entry name" value="TWO-COMPONENT HISTIDINE PROTEIN KINASE"/>
    <property type="match status" value="1"/>
</dbReference>
<dbReference type="Pfam" id="PF02518">
    <property type="entry name" value="HATPase_c"/>
    <property type="match status" value="1"/>
</dbReference>
<evidence type="ECO:0000256" key="2">
    <source>
        <dbReference type="ARBA" id="ARBA00004141"/>
    </source>
</evidence>
<evidence type="ECO:0000256" key="13">
    <source>
        <dbReference type="SAM" id="Phobius"/>
    </source>
</evidence>
<evidence type="ECO:0000256" key="1">
    <source>
        <dbReference type="ARBA" id="ARBA00000085"/>
    </source>
</evidence>
<dbReference type="CDD" id="cd10322">
    <property type="entry name" value="SLC5sbd"/>
    <property type="match status" value="1"/>
</dbReference>
<dbReference type="PROSITE" id="PS50112">
    <property type="entry name" value="PAS"/>
    <property type="match status" value="1"/>
</dbReference>
<feature type="coiled-coil region" evidence="12">
    <location>
        <begin position="734"/>
        <end position="768"/>
    </location>
</feature>
<keyword evidence="5 11" id="KW-0597">Phosphoprotein</keyword>
<evidence type="ECO:0000259" key="14">
    <source>
        <dbReference type="PROSITE" id="PS50109"/>
    </source>
</evidence>
<feature type="transmembrane region" description="Helical" evidence="13">
    <location>
        <begin position="6"/>
        <end position="25"/>
    </location>
</feature>
<comment type="caution">
    <text evidence="17">The sequence shown here is derived from an EMBL/GenBank/DDBJ whole genome shotgun (WGS) entry which is preliminary data.</text>
</comment>
<dbReference type="PRINTS" id="PR00344">
    <property type="entry name" value="BCTRLSENSOR"/>
</dbReference>
<evidence type="ECO:0000259" key="15">
    <source>
        <dbReference type="PROSITE" id="PS50110"/>
    </source>
</evidence>
<dbReference type="SMART" id="SM00388">
    <property type="entry name" value="HisKA"/>
    <property type="match status" value="1"/>
</dbReference>
<dbReference type="GO" id="GO:0022857">
    <property type="term" value="F:transmembrane transporter activity"/>
    <property type="evidence" value="ECO:0007669"/>
    <property type="project" value="InterPro"/>
</dbReference>
<feature type="transmembrane region" description="Helical" evidence="13">
    <location>
        <begin position="238"/>
        <end position="257"/>
    </location>
</feature>
<dbReference type="InterPro" id="IPR004358">
    <property type="entry name" value="Sig_transdc_His_kin-like_C"/>
</dbReference>
<feature type="transmembrane region" description="Helical" evidence="13">
    <location>
        <begin position="278"/>
        <end position="302"/>
    </location>
</feature>
<dbReference type="CDD" id="cd00082">
    <property type="entry name" value="HisKA"/>
    <property type="match status" value="1"/>
</dbReference>
<dbReference type="PROSITE" id="PS50110">
    <property type="entry name" value="RESPONSE_REGULATORY"/>
    <property type="match status" value="1"/>
</dbReference>
<evidence type="ECO:0000313" key="17">
    <source>
        <dbReference type="EMBL" id="OYX57768.1"/>
    </source>
</evidence>
<name>A0A258HN73_9CAUL</name>
<evidence type="ECO:0000256" key="9">
    <source>
        <dbReference type="ARBA" id="ARBA00022989"/>
    </source>
</evidence>
<accession>A0A258HN73</accession>
<dbReference type="InterPro" id="IPR001789">
    <property type="entry name" value="Sig_transdc_resp-reg_receiver"/>
</dbReference>
<dbReference type="GO" id="GO:0005886">
    <property type="term" value="C:plasma membrane"/>
    <property type="evidence" value="ECO:0007669"/>
    <property type="project" value="TreeGrafter"/>
</dbReference>
<keyword evidence="6" id="KW-0808">Transferase</keyword>
<dbReference type="Gene3D" id="3.30.565.10">
    <property type="entry name" value="Histidine kinase-like ATPase, C-terminal domain"/>
    <property type="match status" value="1"/>
</dbReference>
<dbReference type="SUPFAM" id="SSF47384">
    <property type="entry name" value="Homodimeric domain of signal transducing histidine kinase"/>
    <property type="match status" value="1"/>
</dbReference>
<proteinExistence type="inferred from homology"/>
<dbReference type="AlphaFoldDB" id="A0A258HN73"/>
<dbReference type="SMART" id="SM00387">
    <property type="entry name" value="HATPase_c"/>
    <property type="match status" value="1"/>
</dbReference>
<feature type="transmembrane region" description="Helical" evidence="13">
    <location>
        <begin position="72"/>
        <end position="89"/>
    </location>
</feature>
<dbReference type="Gene3D" id="1.20.1730.10">
    <property type="entry name" value="Sodium/glucose cotransporter"/>
    <property type="match status" value="1"/>
</dbReference>
<dbReference type="Gene3D" id="1.10.287.130">
    <property type="match status" value="1"/>
</dbReference>
<dbReference type="InterPro" id="IPR036097">
    <property type="entry name" value="HisK_dim/P_sf"/>
</dbReference>
<comment type="similarity">
    <text evidence="3">Belongs to the sodium:solute symporter (SSF) (TC 2.A.21) family.</text>
</comment>
<dbReference type="CDD" id="cd00156">
    <property type="entry name" value="REC"/>
    <property type="match status" value="1"/>
</dbReference>
<dbReference type="SUPFAM" id="SSF55874">
    <property type="entry name" value="ATPase domain of HSP90 chaperone/DNA topoisomerase II/histidine kinase"/>
    <property type="match status" value="1"/>
</dbReference>
<feature type="domain" description="PAS" evidence="16">
    <location>
        <begin position="620"/>
        <end position="657"/>
    </location>
</feature>
<keyword evidence="8 17" id="KW-0418">Kinase</keyword>
<dbReference type="Proteomes" id="UP000216147">
    <property type="component" value="Unassembled WGS sequence"/>
</dbReference>
<gene>
    <name evidence="17" type="ORF">B7Y86_04650</name>
</gene>
<feature type="transmembrane region" description="Helical" evidence="13">
    <location>
        <begin position="408"/>
        <end position="429"/>
    </location>
</feature>
<dbReference type="PROSITE" id="PS50283">
    <property type="entry name" value="NA_SOLUT_SYMP_3"/>
    <property type="match status" value="1"/>
</dbReference>
<dbReference type="InterPro" id="IPR035965">
    <property type="entry name" value="PAS-like_dom_sf"/>
</dbReference>
<dbReference type="EMBL" id="NCEQ01000004">
    <property type="protein sequence ID" value="OYX57768.1"/>
    <property type="molecule type" value="Genomic_DNA"/>
</dbReference>
<dbReference type="PROSITE" id="PS50109">
    <property type="entry name" value="HIS_KIN"/>
    <property type="match status" value="1"/>
</dbReference>
<dbReference type="InterPro" id="IPR038377">
    <property type="entry name" value="Na/Glc_symporter_sf"/>
</dbReference>
<keyword evidence="10 13" id="KW-0472">Membrane</keyword>
<evidence type="ECO:0000256" key="4">
    <source>
        <dbReference type="ARBA" id="ARBA00012438"/>
    </source>
</evidence>
<comment type="subcellular location">
    <subcellularLocation>
        <location evidence="2">Membrane</location>
        <topology evidence="2">Multi-pass membrane protein</topology>
    </subcellularLocation>
</comment>
<organism evidence="17 18">
    <name type="scientific">Brevundimonas subvibrioides</name>
    <dbReference type="NCBI Taxonomy" id="74313"/>
    <lineage>
        <taxon>Bacteria</taxon>
        <taxon>Pseudomonadati</taxon>
        <taxon>Pseudomonadota</taxon>
        <taxon>Alphaproteobacteria</taxon>
        <taxon>Caulobacterales</taxon>
        <taxon>Caulobacteraceae</taxon>
        <taxon>Brevundimonas</taxon>
    </lineage>
</organism>
<keyword evidence="9 13" id="KW-1133">Transmembrane helix</keyword>
<evidence type="ECO:0000256" key="12">
    <source>
        <dbReference type="SAM" id="Coils"/>
    </source>
</evidence>
<feature type="transmembrane region" description="Helical" evidence="13">
    <location>
        <begin position="322"/>
        <end position="355"/>
    </location>
</feature>
<dbReference type="SUPFAM" id="SSF55785">
    <property type="entry name" value="PYP-like sensor domain (PAS domain)"/>
    <property type="match status" value="1"/>
</dbReference>
<dbReference type="Pfam" id="PF00072">
    <property type="entry name" value="Response_reg"/>
    <property type="match status" value="1"/>
</dbReference>
<evidence type="ECO:0000256" key="5">
    <source>
        <dbReference type="ARBA" id="ARBA00022553"/>
    </source>
</evidence>
<comment type="catalytic activity">
    <reaction evidence="1">
        <text>ATP + protein L-histidine = ADP + protein N-phospho-L-histidine.</text>
        <dbReference type="EC" id="2.7.13.3"/>
    </reaction>
</comment>
<dbReference type="InterPro" id="IPR003594">
    <property type="entry name" value="HATPase_dom"/>
</dbReference>
<dbReference type="Gene3D" id="3.30.450.20">
    <property type="entry name" value="PAS domain"/>
    <property type="match status" value="1"/>
</dbReference>
<dbReference type="Pfam" id="PF12860">
    <property type="entry name" value="PAS_7"/>
    <property type="match status" value="1"/>
</dbReference>
<dbReference type="Gene3D" id="3.40.50.2300">
    <property type="match status" value="1"/>
</dbReference>
<dbReference type="InterPro" id="IPR001734">
    <property type="entry name" value="Na/solute_symporter"/>
</dbReference>
<evidence type="ECO:0000256" key="3">
    <source>
        <dbReference type="ARBA" id="ARBA00006434"/>
    </source>
</evidence>
<feature type="transmembrane region" description="Helical" evidence="13">
    <location>
        <begin position="118"/>
        <end position="136"/>
    </location>
</feature>
<feature type="domain" description="Response regulatory" evidence="15">
    <location>
        <begin position="1016"/>
        <end position="1127"/>
    </location>
</feature>
<feature type="modified residue" description="4-aspartylphosphate" evidence="11">
    <location>
        <position position="1063"/>
    </location>
</feature>
<dbReference type="PANTHER" id="PTHR43047:SF9">
    <property type="entry name" value="HISTIDINE KINASE"/>
    <property type="match status" value="1"/>
</dbReference>
<dbReference type="InterPro" id="IPR003661">
    <property type="entry name" value="HisK_dim/P_dom"/>
</dbReference>
<feature type="domain" description="Histidine kinase" evidence="14">
    <location>
        <begin position="782"/>
        <end position="996"/>
    </location>
</feature>
<dbReference type="InterPro" id="IPR000014">
    <property type="entry name" value="PAS"/>
</dbReference>
<dbReference type="SMART" id="SM00448">
    <property type="entry name" value="REC"/>
    <property type="match status" value="1"/>
</dbReference>
<reference evidence="17 18" key="1">
    <citation type="submission" date="2017-03" db="EMBL/GenBank/DDBJ databases">
        <title>Lifting the veil on microbial sulfur biogeochemistry in mining wastewaters.</title>
        <authorList>
            <person name="Kantor R.S."/>
            <person name="Colenbrander Nelson T."/>
            <person name="Marshall S."/>
            <person name="Bennett D."/>
            <person name="Apte S."/>
            <person name="Camacho D."/>
            <person name="Thomas B.C."/>
            <person name="Warren L.A."/>
            <person name="Banfield J.F."/>
        </authorList>
    </citation>
    <scope>NUCLEOTIDE SEQUENCE [LARGE SCALE GENOMIC DNA]</scope>
    <source>
        <strain evidence="17">32-68-21</strain>
    </source>
</reference>
<protein>
    <recommendedName>
        <fullName evidence="4">histidine kinase</fullName>
        <ecNumber evidence="4">2.7.13.3</ecNumber>
    </recommendedName>
</protein>
<feature type="transmembrane region" description="Helical" evidence="13">
    <location>
        <begin position="160"/>
        <end position="178"/>
    </location>
</feature>
<dbReference type="Pfam" id="PF00512">
    <property type="entry name" value="HisKA"/>
    <property type="match status" value="1"/>
</dbReference>
<dbReference type="InterPro" id="IPR036890">
    <property type="entry name" value="HATPase_C_sf"/>
</dbReference>
<dbReference type="InterPro" id="IPR011006">
    <property type="entry name" value="CheY-like_superfamily"/>
</dbReference>
<keyword evidence="7 13" id="KW-0812">Transmembrane</keyword>
<evidence type="ECO:0000256" key="6">
    <source>
        <dbReference type="ARBA" id="ARBA00022679"/>
    </source>
</evidence>
<feature type="transmembrane region" description="Helical" evidence="13">
    <location>
        <begin position="199"/>
        <end position="218"/>
    </location>
</feature>
<dbReference type="SUPFAM" id="SSF52172">
    <property type="entry name" value="CheY-like"/>
    <property type="match status" value="1"/>
</dbReference>
<feature type="transmembrane region" description="Helical" evidence="13">
    <location>
        <begin position="376"/>
        <end position="396"/>
    </location>
</feature>
<dbReference type="InterPro" id="IPR005467">
    <property type="entry name" value="His_kinase_dom"/>
</dbReference>
<dbReference type="GO" id="GO:0000155">
    <property type="term" value="F:phosphorelay sensor kinase activity"/>
    <property type="evidence" value="ECO:0007669"/>
    <property type="project" value="InterPro"/>
</dbReference>
<evidence type="ECO:0000256" key="10">
    <source>
        <dbReference type="ARBA" id="ARBA00023136"/>
    </source>
</evidence>
<dbReference type="FunFam" id="3.30.565.10:FF:000049">
    <property type="entry name" value="Two-component sensor histidine kinase"/>
    <property type="match status" value="1"/>
</dbReference>
<sequence>MILMFSLLILAMVAAYMAVLFFVAWRTERPGPHAPARRPGPWAYALSLAIYCTSWTYYGAVGTASRDGWEYLPIYIGPALGIVVLFPIWQRIAAAARRENIGSIADFIAARYGKSQTLGALVASVAIMGSLPYIALQLKSLSMAWQLVTAGTPVAGSERLTVSVIACILAGFTILFGARRPDLTEHNRGLIQAIALESIVKLAALVAVAIFAALLLFGSPSPDAVTAALKDLAAPPVIDARFIAITLLATLAIFCLPRQFHVAFVEEAQPAQIRRARWVFPIYLLITSLAVVPLLAAGGVFTRIANPDLYVLDLPFSQGATLLTAVVFVGGFSAATAMVIVETVALSAMASNNLILPLLARGRWRRREDSSDVAKTILQVRRIVICAILLLAWLYFQAIDRASGLASIGLTSFAALAQLAPALFGAVLWRDGHARGAIAGIICGTAIWLLLLALPQIGATLGAGAIRPFGLDDALPAAVFVSLGLNALVYVLVSRAAQPRLIDRIQARAFVDRLSPDWREQASAPSGASVGDLKTLVARFVGDPGAERAFAAFGRETGRILKDAEPADAGLARAAERMLAGAVGASSARRVISAALAGGGRAPEDVVRMLDEASQAVQFNRELLQATLDNIDQGVSVVDEDLRLIAWNARYIELFGLPSGFVHVGQPVAAVYRLNAERGEVEQTDLEAWIERRLEALRRREPHDHERAQPTGRILKSTGAPMSGGGYVTSYTDITELRRAALALEEANEQLEARVADRTERLVEAKQAAEDATASKTRFLAAASHDLLQPLHAARLFIAALKEGKGAQEPETRRLVDNADRSIESAHGLLKALLNLSQLEAGGIRPAVEALAVEALFADIRREFTPLAVQKGLRLTVISSRRWVLSDADLLRSLLQNLVGNAIRYTDTGRILVGARKVGETLRVEVLDTGRGIAEDQQETIFTEFTRLPGQDGGEPGVGLGLAIVRRVARLLDHPLTLRSAMGKGSCFSVTAPLAEARPGATAATSSPRPLPSGFRVLCVDNEPAILEALSALLSRWGMTVVTASDAASALAAKGPFDAALIDLHLGEGPDGLVIIDTLRSRGVGHLALISADADTTLPARAAAAGSVLMYKPVKPAILKAFLSSKRGV</sequence>
<feature type="transmembrane region" description="Helical" evidence="13">
    <location>
        <begin position="41"/>
        <end position="60"/>
    </location>
</feature>
<feature type="transmembrane region" description="Helical" evidence="13">
    <location>
        <begin position="436"/>
        <end position="454"/>
    </location>
</feature>
<evidence type="ECO:0000259" key="16">
    <source>
        <dbReference type="PROSITE" id="PS50112"/>
    </source>
</evidence>
<evidence type="ECO:0000256" key="11">
    <source>
        <dbReference type="PROSITE-ProRule" id="PRU00169"/>
    </source>
</evidence>
<dbReference type="EC" id="2.7.13.3" evidence="4"/>
<evidence type="ECO:0000256" key="8">
    <source>
        <dbReference type="ARBA" id="ARBA00022777"/>
    </source>
</evidence>
<dbReference type="GO" id="GO:0009927">
    <property type="term" value="F:histidine phosphotransfer kinase activity"/>
    <property type="evidence" value="ECO:0007669"/>
    <property type="project" value="TreeGrafter"/>
</dbReference>
<evidence type="ECO:0000256" key="7">
    <source>
        <dbReference type="ARBA" id="ARBA00022692"/>
    </source>
</evidence>
<keyword evidence="12" id="KW-0175">Coiled coil</keyword>
<evidence type="ECO:0000313" key="18">
    <source>
        <dbReference type="Proteomes" id="UP000216147"/>
    </source>
</evidence>